<accession>A0A6P7YMZ4</accession>
<evidence type="ECO:0000256" key="5">
    <source>
        <dbReference type="SAM" id="Phobius"/>
    </source>
</evidence>
<dbReference type="Pfam" id="PF00025">
    <property type="entry name" value="Arf"/>
    <property type="match status" value="1"/>
</dbReference>
<dbReference type="PANTHER" id="PTHR46724:SF1">
    <property type="entry name" value="ADP RIBOSYLATION FACTOR LIKE GTPASE 10"/>
    <property type="match status" value="1"/>
</dbReference>
<keyword evidence="5" id="KW-0812">Transmembrane</keyword>
<keyword evidence="5" id="KW-0472">Membrane</keyword>
<dbReference type="SUPFAM" id="SSF52540">
    <property type="entry name" value="P-loop containing nucleoside triphosphate hydrolases"/>
    <property type="match status" value="1"/>
</dbReference>
<dbReference type="KEGG" id="muo:115476457"/>
<keyword evidence="5" id="KW-1133">Transmembrane helix</keyword>
<dbReference type="SMART" id="SM00178">
    <property type="entry name" value="SAR"/>
    <property type="match status" value="1"/>
</dbReference>
<dbReference type="PRINTS" id="PR00328">
    <property type="entry name" value="SAR1GTPBP"/>
</dbReference>
<dbReference type="GO" id="GO:0005525">
    <property type="term" value="F:GTP binding"/>
    <property type="evidence" value="ECO:0007669"/>
    <property type="project" value="UniProtKB-KW"/>
</dbReference>
<dbReference type="GO" id="GO:0046872">
    <property type="term" value="F:metal ion binding"/>
    <property type="evidence" value="ECO:0007669"/>
    <property type="project" value="UniProtKB-KW"/>
</dbReference>
<dbReference type="InParanoid" id="A0A6P7YMZ4"/>
<keyword evidence="4" id="KW-0479">Metal-binding</keyword>
<dbReference type="AlphaFoldDB" id="A0A6P7YMZ4"/>
<dbReference type="PANTHER" id="PTHR46724">
    <property type="entry name" value="ADP-RIBOSYLATION FACTOR-LIKE PROTEIN 9-RELATED"/>
    <property type="match status" value="1"/>
</dbReference>
<dbReference type="GO" id="GO:0003924">
    <property type="term" value="F:GTPase activity"/>
    <property type="evidence" value="ECO:0007669"/>
    <property type="project" value="InterPro"/>
</dbReference>
<name>A0A6P7YMZ4_9AMPH</name>
<evidence type="ECO:0000313" key="7">
    <source>
        <dbReference type="RefSeq" id="XP_030068702.1"/>
    </source>
</evidence>
<dbReference type="InterPro" id="IPR006689">
    <property type="entry name" value="Small_GTPase_ARF/SAR"/>
</dbReference>
<evidence type="ECO:0000256" key="4">
    <source>
        <dbReference type="PIRSR" id="PIRSR606689-2"/>
    </source>
</evidence>
<dbReference type="CTD" id="285598"/>
<dbReference type="GeneID" id="115476457"/>
<organism evidence="6 7">
    <name type="scientific">Microcaecilia unicolor</name>
    <dbReference type="NCBI Taxonomy" id="1415580"/>
    <lineage>
        <taxon>Eukaryota</taxon>
        <taxon>Metazoa</taxon>
        <taxon>Chordata</taxon>
        <taxon>Craniata</taxon>
        <taxon>Vertebrata</taxon>
        <taxon>Euteleostomi</taxon>
        <taxon>Amphibia</taxon>
        <taxon>Gymnophiona</taxon>
        <taxon>Siphonopidae</taxon>
        <taxon>Microcaecilia</taxon>
    </lineage>
</organism>
<evidence type="ECO:0000313" key="6">
    <source>
        <dbReference type="Proteomes" id="UP000515156"/>
    </source>
</evidence>
<dbReference type="SMART" id="SM00177">
    <property type="entry name" value="ARF"/>
    <property type="match status" value="1"/>
</dbReference>
<protein>
    <submittedName>
        <fullName evidence="7">ADP-ribosylation factor-like protein 10 isoform X1</fullName>
    </submittedName>
</protein>
<keyword evidence="6" id="KW-1185">Reference proteome</keyword>
<dbReference type="InterPro" id="IPR027417">
    <property type="entry name" value="P-loop_NTPase"/>
</dbReference>
<dbReference type="OrthoDB" id="413813at2759"/>
<dbReference type="RefSeq" id="XP_030068702.1">
    <property type="nucleotide sequence ID" value="XM_030212842.1"/>
</dbReference>
<feature type="binding site" evidence="4">
    <location>
        <position position="67"/>
    </location>
    <ligand>
        <name>Mg(2+)</name>
        <dbReference type="ChEBI" id="CHEBI:18420"/>
    </ligand>
</feature>
<keyword evidence="2 3" id="KW-0342">GTP-binding</keyword>
<reference evidence="7" key="1">
    <citation type="submission" date="2025-08" db="UniProtKB">
        <authorList>
            <consortium name="RefSeq"/>
        </authorList>
    </citation>
    <scope>IDENTIFICATION</scope>
</reference>
<evidence type="ECO:0000256" key="1">
    <source>
        <dbReference type="ARBA" id="ARBA00022741"/>
    </source>
</evidence>
<dbReference type="InterPro" id="IPR053254">
    <property type="entry name" value="Arf-like_GTPase"/>
</dbReference>
<dbReference type="PROSITE" id="PS51417">
    <property type="entry name" value="ARF"/>
    <property type="match status" value="1"/>
</dbReference>
<gene>
    <name evidence="7" type="primary">ARL10</name>
</gene>
<keyword evidence="4" id="KW-0460">Magnesium</keyword>
<evidence type="ECO:0000256" key="3">
    <source>
        <dbReference type="PIRSR" id="PIRSR606689-1"/>
    </source>
</evidence>
<evidence type="ECO:0000256" key="2">
    <source>
        <dbReference type="ARBA" id="ARBA00023134"/>
    </source>
</evidence>
<feature type="binding site" evidence="4">
    <location>
        <position position="85"/>
    </location>
    <ligand>
        <name>Mg(2+)</name>
        <dbReference type="ChEBI" id="CHEBI:18420"/>
    </ligand>
</feature>
<feature type="transmembrane region" description="Helical" evidence="5">
    <location>
        <begin position="6"/>
        <end position="26"/>
    </location>
</feature>
<feature type="binding site" evidence="3">
    <location>
        <begin position="60"/>
        <end position="67"/>
    </location>
    <ligand>
        <name>GTP</name>
        <dbReference type="ChEBI" id="CHEBI:37565"/>
    </ligand>
</feature>
<proteinExistence type="predicted"/>
<dbReference type="Gene3D" id="3.40.50.300">
    <property type="entry name" value="P-loop containing nucleotide triphosphate hydrolases"/>
    <property type="match status" value="1"/>
</dbReference>
<feature type="binding site" evidence="3">
    <location>
        <position position="107"/>
    </location>
    <ligand>
        <name>GTP</name>
        <dbReference type="ChEBI" id="CHEBI:37565"/>
    </ligand>
</feature>
<keyword evidence="1 3" id="KW-0547">Nucleotide-binding</keyword>
<sequence length="219" mass="24782">MAALRQLGAVLGAVVAAVGSVLFIAWRWHFCNRTRRGRYQLHYLPLQQKDSYDRQVLVLGLDGAGKSSILHYLTTNTVKERPEPTHGFNSLCVNTEGFKIDLLEIGGSPNLRTYWNLYLSRPRVLLFVVDSADSKRFPLVRHELHQLLAEQPELALIVLAHKQDQNDAFSACQMHKELALDRVQRKRKFAILATSLTQHGMGAAKSIQDLRALLVEFLL</sequence>
<dbReference type="Proteomes" id="UP000515156">
    <property type="component" value="Chromosome 8"/>
</dbReference>